<evidence type="ECO:0000313" key="10">
    <source>
        <dbReference type="Proteomes" id="UP000695023"/>
    </source>
</evidence>
<keyword evidence="6" id="KW-0342">GTP-binding</keyword>
<dbReference type="GeneID" id="102215232"/>
<dbReference type="RefSeq" id="XP_005751802.1">
    <property type="nucleotide sequence ID" value="XM_005751745.1"/>
</dbReference>
<comment type="subcellular location">
    <subcellularLocation>
        <location evidence="2">Cytoplasm</location>
    </subcellularLocation>
    <subcellularLocation>
        <location evidence="1">Nucleus</location>
    </subcellularLocation>
</comment>
<dbReference type="Pfam" id="PF25496">
    <property type="entry name" value="URGCP"/>
    <property type="match status" value="1"/>
</dbReference>
<dbReference type="PANTHER" id="PTHR22796">
    <property type="entry name" value="URG4-RELATED"/>
    <property type="match status" value="1"/>
</dbReference>
<dbReference type="GO" id="GO:0005634">
    <property type="term" value="C:nucleus"/>
    <property type="evidence" value="ECO:0007669"/>
    <property type="project" value="UniProtKB-SubCell"/>
</dbReference>
<evidence type="ECO:0000256" key="4">
    <source>
        <dbReference type="ARBA" id="ARBA00022490"/>
    </source>
</evidence>
<dbReference type="InterPro" id="IPR030383">
    <property type="entry name" value="G_VLIG_dom"/>
</dbReference>
<dbReference type="PANTHER" id="PTHR22796:SF6">
    <property type="entry name" value="INTERFERON-INDUCED VERY LARGE GTPASE 1-RELATED"/>
    <property type="match status" value="1"/>
</dbReference>
<evidence type="ECO:0000256" key="1">
    <source>
        <dbReference type="ARBA" id="ARBA00004123"/>
    </source>
</evidence>
<evidence type="ECO:0000256" key="7">
    <source>
        <dbReference type="ARBA" id="ARBA00023242"/>
    </source>
</evidence>
<keyword evidence="7" id="KW-0539">Nucleus</keyword>
<evidence type="ECO:0000256" key="8">
    <source>
        <dbReference type="SAM" id="MobiDB-lite"/>
    </source>
</evidence>
<dbReference type="GO" id="GO:0005525">
    <property type="term" value="F:GTP binding"/>
    <property type="evidence" value="ECO:0007669"/>
    <property type="project" value="UniProtKB-KW"/>
</dbReference>
<evidence type="ECO:0000313" key="11">
    <source>
        <dbReference type="RefSeq" id="XP_005751802.1"/>
    </source>
</evidence>
<evidence type="ECO:0000256" key="5">
    <source>
        <dbReference type="ARBA" id="ARBA00022741"/>
    </source>
</evidence>
<feature type="region of interest" description="Disordered" evidence="8">
    <location>
        <begin position="42"/>
        <end position="63"/>
    </location>
</feature>
<dbReference type="InterPro" id="IPR027417">
    <property type="entry name" value="P-loop_NTPase"/>
</dbReference>
<dbReference type="GO" id="GO:0005737">
    <property type="term" value="C:cytoplasm"/>
    <property type="evidence" value="ECO:0007669"/>
    <property type="project" value="UniProtKB-SubCell"/>
</dbReference>
<protein>
    <submittedName>
        <fullName evidence="11">Interferon-induced very large GTPase 1-like</fullName>
    </submittedName>
</protein>
<name>A0A9Y3VZC5_9CICH</name>
<dbReference type="SUPFAM" id="SSF52540">
    <property type="entry name" value="P-loop containing nucleoside triphosphate hydrolases"/>
    <property type="match status" value="1"/>
</dbReference>
<accession>A0A9Y3VZC5</accession>
<dbReference type="InterPro" id="IPR057365">
    <property type="entry name" value="URGCP"/>
</dbReference>
<dbReference type="Gene3D" id="3.40.50.300">
    <property type="entry name" value="P-loop containing nucleotide triphosphate hydrolases"/>
    <property type="match status" value="1"/>
</dbReference>
<organism evidence="10 11">
    <name type="scientific">Pundamilia nyererei</name>
    <dbReference type="NCBI Taxonomy" id="303518"/>
    <lineage>
        <taxon>Eukaryota</taxon>
        <taxon>Metazoa</taxon>
        <taxon>Chordata</taxon>
        <taxon>Craniata</taxon>
        <taxon>Vertebrata</taxon>
        <taxon>Euteleostomi</taxon>
        <taxon>Actinopterygii</taxon>
        <taxon>Neopterygii</taxon>
        <taxon>Teleostei</taxon>
        <taxon>Neoteleostei</taxon>
        <taxon>Acanthomorphata</taxon>
        <taxon>Ovalentaria</taxon>
        <taxon>Cichlomorphae</taxon>
        <taxon>Cichliformes</taxon>
        <taxon>Cichlidae</taxon>
        <taxon>African cichlids</taxon>
        <taxon>Pseudocrenilabrinae</taxon>
        <taxon>Haplochromini</taxon>
        <taxon>Pundamilia</taxon>
    </lineage>
</organism>
<evidence type="ECO:0000256" key="2">
    <source>
        <dbReference type="ARBA" id="ARBA00004496"/>
    </source>
</evidence>
<dbReference type="PROSITE" id="PS51717">
    <property type="entry name" value="G_VLIG"/>
    <property type="match status" value="1"/>
</dbReference>
<keyword evidence="5" id="KW-0547">Nucleotide-binding</keyword>
<dbReference type="Proteomes" id="UP000695023">
    <property type="component" value="Unplaced"/>
</dbReference>
<dbReference type="Pfam" id="PF25683">
    <property type="entry name" value="URGCP_GTPase"/>
    <property type="match status" value="1"/>
</dbReference>
<feature type="domain" description="VLIG-type G" evidence="9">
    <location>
        <begin position="576"/>
        <end position="818"/>
    </location>
</feature>
<evidence type="ECO:0000256" key="6">
    <source>
        <dbReference type="ARBA" id="ARBA00023134"/>
    </source>
</evidence>
<sequence>MENLHSTAAAGGGEAEIRSEVSSLKENCDTDPVFCFFVHEGEEDENEERSNKGSSGEDVSGNMSVNVSDELTKYPCQRQTETLIDRLQLQDKLQQKFSPEDFLQIRPPVTRHHVTSEKHLAHMFVRRLMTLDCRARYIPVRADSPEGTEPKPRPVTDIPEKDYSDWEVFLNTSVDTEQTRVHPMDVQMAVFHCSDSFLKQTMVTKLSQCQYALPLLVPDPVTMEMECPLWTFRQITKTWTATQIKDGSPIVTMKSVPVCKAQTPLVSFFRLGSLSVSKSQLMNALINDRHSTFFHRNCPGSTRSRHLMDGVAEIAWYCPAGKPTDAFRDCMAFCNLHGDALQIEKQRDILIKKSSINVFLVASLQKDEESRSLIAALFKSHKPLICLSDDDSCDALKTKKGKYKMGLKGRNQSDVSEELKKIIREVLSSLEESSVKPSFQLEALAELSGVRVDEKNISSVLQSYDEKWLEVLALKNKHDKSGLLLMKQTELQDLSHKLQSASFGLEHMFREMAHIYEAHRTTDGESRDADWCKYPELAAQLMISGHPVELMDGDAGHLPFTWISSLLEEVIQKLGDQRVFVLSVLDLQSSGKTSLLSSMFGLQPAVGAGRSTKGAFMQLLKVSEDMKTDVDYVLVVETEGLQASELDGNNTRYRDNELATFVIALGNVTLISIFGDNLLKIQDILQIVVQALMRMKKVQLSPRCVFVQDVPDVAAAEKNVDRKRRLQEHLDQMTKLAAEEELCDAERFSDVIEFDVQEDVKYCGQLWEGSPPMAAPNPAYSESLQEVKNTILSKASKSAGITLSQLRTKIQDLWNSLLSENFVFSFKNTLEVVMYRKLEVLARKQTSDLRSNMKTEDQLLSMTESGKHDEAGVSYLYQETN</sequence>
<dbReference type="AlphaFoldDB" id="A0A9Y3VZC5"/>
<keyword evidence="4" id="KW-0963">Cytoplasm</keyword>
<keyword evidence="10" id="KW-1185">Reference proteome</keyword>
<proteinExistence type="inferred from homology"/>
<evidence type="ECO:0000259" key="9">
    <source>
        <dbReference type="PROSITE" id="PS51717"/>
    </source>
</evidence>
<reference evidence="11" key="1">
    <citation type="submission" date="2025-08" db="UniProtKB">
        <authorList>
            <consortium name="RefSeq"/>
        </authorList>
    </citation>
    <scope>IDENTIFICATION</scope>
</reference>
<gene>
    <name evidence="11" type="primary">LOC102215232</name>
</gene>
<comment type="similarity">
    <text evidence="3">Belongs to the TRAFAC class dynamin-like GTPase superfamily. Very large inducible GTPase (VLIG) family.</text>
</comment>
<evidence type="ECO:0000256" key="3">
    <source>
        <dbReference type="ARBA" id="ARBA00006828"/>
    </source>
</evidence>